<keyword evidence="1 5" id="KW-0349">Heme</keyword>
<evidence type="ECO:0000259" key="6">
    <source>
        <dbReference type="PROSITE" id="PS51007"/>
    </source>
</evidence>
<dbReference type="InterPro" id="IPR011444">
    <property type="entry name" value="DUF1549"/>
</dbReference>
<evidence type="ECO:0000256" key="3">
    <source>
        <dbReference type="ARBA" id="ARBA00022729"/>
    </source>
</evidence>
<keyword evidence="3" id="KW-0732">Signal</keyword>
<evidence type="ECO:0000256" key="1">
    <source>
        <dbReference type="ARBA" id="ARBA00022617"/>
    </source>
</evidence>
<evidence type="ECO:0000313" key="8">
    <source>
        <dbReference type="Proteomes" id="UP001168528"/>
    </source>
</evidence>
<feature type="domain" description="Cytochrome c" evidence="6">
    <location>
        <begin position="32"/>
        <end position="123"/>
    </location>
</feature>
<dbReference type="SUPFAM" id="SSF49785">
    <property type="entry name" value="Galactose-binding domain-like"/>
    <property type="match status" value="1"/>
</dbReference>
<dbReference type="CDD" id="cd04084">
    <property type="entry name" value="CBM6_xylanase-like"/>
    <property type="match status" value="1"/>
</dbReference>
<keyword evidence="2 5" id="KW-0479">Metal-binding</keyword>
<dbReference type="InterPro" id="IPR022655">
    <property type="entry name" value="DUF1553"/>
</dbReference>
<sequence>MKKKNSLSLIKGIGVASLVYLAGACSSNEHIDFNADIRPIINTKCISCHGGVKKNGGFSLLFREEALAETESGQPAIIPGKPGESELIKRLVHDDPEYRMPLDAPPLNEEEIRKLKAWIKQGAQWEDHWAYVKPKPQELPKVSNTAWPKNGIDYFILQKLEAEGLQPSPEADKTTLLRRVTLDLTGLPPTQTQVDSFLKDNSPNAYEKVVDRLLASPHYGERWTAMWLDLARYADSKGYEKDDFRNIWRYRDYVIESFNKDLPFNQFTVEQLAGDLLPEPTEKQLIATGFHRNTTNNDEGGTDDEEFRTTAVLDRVNTTWEVWQATTMACVQCHSHPYDPFRQKEYYQFMSYFNNTRDEDTPNETPTLNFFKQEEQTKVQLVKDWITNHSPAKEKAQQEQKIRHFLQVLEPKFHGHNFDSLTKGVLTGDNKSPGIHHTGFTRLKQINFTGKTQVFTRYAAESPGGVVELRKGAVDGEKIGTWQVESTGSRWKYVVKSFFIQPTEGTHDVYLVFNNPAAKSEVAIVDWVVFSEAMPGWDKPGFKAVQDSLLSLHNTAKPDRMPILQENGETTRRKTHVFVRGNWLVKGEQVQSGVPASMNPLPKGVPSNRLGMAKWLVSPENPLTARVTVNRFWEQLFGTGIVETLEDFGSQGMKPSHPELLDWLALQFMHEQQWSVKKMLKQLVLSATYRQSAKVTPELQEKDLYNRLLARGPRVRLTAEQVRDQALAIGGLLSTKMGGPSVMPPQPAGVWQVVYSGLQWKNSEGEDAFRRGIYTFWRRSVPYPSMITFDSPVREICVSRRIRTNTPLQALVTLNDTVYIVAARGLASRMSSTKDEATIEDQLKTGYKLATLREPTAAKLAILKQLYTNSLSYYKEKPEEVGAILGEEQSTNTQLAALTVVSNAILNLDEVITKE</sequence>
<keyword evidence="8" id="KW-1185">Reference proteome</keyword>
<dbReference type="Pfam" id="PF03422">
    <property type="entry name" value="CBM_6"/>
    <property type="match status" value="1"/>
</dbReference>
<reference evidence="7" key="1">
    <citation type="submission" date="2023-07" db="EMBL/GenBank/DDBJ databases">
        <title>The genome sequence of Rhodocytophaga aerolata KACC 12507.</title>
        <authorList>
            <person name="Zhang X."/>
        </authorList>
    </citation>
    <scope>NUCLEOTIDE SEQUENCE</scope>
    <source>
        <strain evidence="7">KACC 12507</strain>
    </source>
</reference>
<comment type="caution">
    <text evidence="7">The sequence shown here is derived from an EMBL/GenBank/DDBJ whole genome shotgun (WGS) entry which is preliminary data.</text>
</comment>
<dbReference type="InterPro" id="IPR009056">
    <property type="entry name" value="Cyt_c-like_dom"/>
</dbReference>
<dbReference type="InterPro" id="IPR011429">
    <property type="entry name" value="Cyt_c_Planctomycete-type"/>
</dbReference>
<dbReference type="Pfam" id="PF07583">
    <property type="entry name" value="PSCyt2"/>
    <property type="match status" value="1"/>
</dbReference>
<dbReference type="InterPro" id="IPR036909">
    <property type="entry name" value="Cyt_c-like_dom_sf"/>
</dbReference>
<keyword evidence="4 5" id="KW-0408">Iron</keyword>
<evidence type="ECO:0000256" key="5">
    <source>
        <dbReference type="PROSITE-ProRule" id="PRU00433"/>
    </source>
</evidence>
<dbReference type="InterPro" id="IPR005084">
    <property type="entry name" value="CBM6"/>
</dbReference>
<dbReference type="InterPro" id="IPR006584">
    <property type="entry name" value="Cellulose-bd_IV"/>
</dbReference>
<dbReference type="RefSeq" id="WP_302035659.1">
    <property type="nucleotide sequence ID" value="NZ_JAUKPO010000001.1"/>
</dbReference>
<dbReference type="Proteomes" id="UP001168528">
    <property type="component" value="Unassembled WGS sequence"/>
</dbReference>
<gene>
    <name evidence="7" type="ORF">Q0590_01275</name>
</gene>
<accession>A0ABT8QYE1</accession>
<dbReference type="Pfam" id="PF07587">
    <property type="entry name" value="PSD1"/>
    <property type="match status" value="1"/>
</dbReference>
<dbReference type="PANTHER" id="PTHR35889">
    <property type="entry name" value="CYCLOINULO-OLIGOSACCHARIDE FRUCTANOTRANSFERASE-RELATED"/>
    <property type="match status" value="1"/>
</dbReference>
<dbReference type="InterPro" id="IPR008979">
    <property type="entry name" value="Galactose-bd-like_sf"/>
</dbReference>
<dbReference type="EMBL" id="JAUKPO010000001">
    <property type="protein sequence ID" value="MDO1444857.1"/>
    <property type="molecule type" value="Genomic_DNA"/>
</dbReference>
<dbReference type="Gene3D" id="2.60.120.260">
    <property type="entry name" value="Galactose-binding domain-like"/>
    <property type="match status" value="1"/>
</dbReference>
<evidence type="ECO:0000256" key="4">
    <source>
        <dbReference type="ARBA" id="ARBA00023004"/>
    </source>
</evidence>
<protein>
    <submittedName>
        <fullName evidence="7">DUF1553 domain-containing protein</fullName>
    </submittedName>
</protein>
<proteinExistence type="predicted"/>
<evidence type="ECO:0000256" key="2">
    <source>
        <dbReference type="ARBA" id="ARBA00022723"/>
    </source>
</evidence>
<name>A0ABT8QYE1_9BACT</name>
<dbReference type="PROSITE" id="PS51257">
    <property type="entry name" value="PROKAR_LIPOPROTEIN"/>
    <property type="match status" value="1"/>
</dbReference>
<dbReference type="SMART" id="SM00606">
    <property type="entry name" value="CBD_IV"/>
    <property type="match status" value="1"/>
</dbReference>
<dbReference type="PANTHER" id="PTHR35889:SF3">
    <property type="entry name" value="F-BOX DOMAIN-CONTAINING PROTEIN"/>
    <property type="match status" value="1"/>
</dbReference>
<dbReference type="PROSITE" id="PS51007">
    <property type="entry name" value="CYTC"/>
    <property type="match status" value="1"/>
</dbReference>
<dbReference type="Pfam" id="PF07635">
    <property type="entry name" value="PSCyt1"/>
    <property type="match status" value="1"/>
</dbReference>
<dbReference type="SUPFAM" id="SSF46626">
    <property type="entry name" value="Cytochrome c"/>
    <property type="match status" value="1"/>
</dbReference>
<organism evidence="7 8">
    <name type="scientific">Rhodocytophaga aerolata</name>
    <dbReference type="NCBI Taxonomy" id="455078"/>
    <lineage>
        <taxon>Bacteria</taxon>
        <taxon>Pseudomonadati</taxon>
        <taxon>Bacteroidota</taxon>
        <taxon>Cytophagia</taxon>
        <taxon>Cytophagales</taxon>
        <taxon>Rhodocytophagaceae</taxon>
        <taxon>Rhodocytophaga</taxon>
    </lineage>
</organism>
<evidence type="ECO:0000313" key="7">
    <source>
        <dbReference type="EMBL" id="MDO1444857.1"/>
    </source>
</evidence>